<reference evidence="2 3" key="1">
    <citation type="submission" date="2021-07" db="EMBL/GenBank/DDBJ databases">
        <authorList>
            <person name="So Y."/>
        </authorList>
    </citation>
    <scope>NUCLEOTIDE SEQUENCE [LARGE SCALE GENOMIC DNA]</scope>
    <source>
        <strain evidence="2 3">Y3S6</strain>
    </source>
</reference>
<accession>A0ABS6ZWM7</accession>
<dbReference type="PANTHER" id="PTHR46517:SF1">
    <property type="entry name" value="FRUCTOSE-2,6-BISPHOSPHATASE TIGAR"/>
    <property type="match status" value="1"/>
</dbReference>
<dbReference type="Proteomes" id="UP000769617">
    <property type="component" value="Unassembled WGS sequence"/>
</dbReference>
<dbReference type="SMART" id="SM00855">
    <property type="entry name" value="PGAM"/>
    <property type="match status" value="1"/>
</dbReference>
<keyword evidence="3" id="KW-1185">Reference proteome</keyword>
<protein>
    <submittedName>
        <fullName evidence="2">Histidine phosphatase family protein</fullName>
    </submittedName>
</protein>
<comment type="caution">
    <text evidence="2">The sequence shown here is derived from an EMBL/GenBank/DDBJ whole genome shotgun (WGS) entry which is preliminary data.</text>
</comment>
<name>A0ABS6ZWM7_9GAMM</name>
<evidence type="ECO:0000313" key="3">
    <source>
        <dbReference type="Proteomes" id="UP000769617"/>
    </source>
</evidence>
<dbReference type="InterPro" id="IPR013078">
    <property type="entry name" value="His_Pase_superF_clade-1"/>
</dbReference>
<dbReference type="CDD" id="cd07067">
    <property type="entry name" value="HP_PGM_like"/>
    <property type="match status" value="1"/>
</dbReference>
<dbReference type="PANTHER" id="PTHR46517">
    <property type="entry name" value="FRUCTOSE-2,6-BISPHOSPHATASE TIGAR"/>
    <property type="match status" value="1"/>
</dbReference>
<gene>
    <name evidence="2" type="ORF">KPL81_20085</name>
</gene>
<dbReference type="SUPFAM" id="SSF53254">
    <property type="entry name" value="Phosphoglycerate mutase-like"/>
    <property type="match status" value="1"/>
</dbReference>
<dbReference type="InterPro" id="IPR051695">
    <property type="entry name" value="Phosphoglycerate_Mutase"/>
</dbReference>
<dbReference type="Gene3D" id="3.40.50.1240">
    <property type="entry name" value="Phosphoglycerate mutase-like"/>
    <property type="match status" value="1"/>
</dbReference>
<keyword evidence="1" id="KW-0378">Hydrolase</keyword>
<proteinExistence type="predicted"/>
<dbReference type="EMBL" id="JAHYCA010000009">
    <property type="protein sequence ID" value="MBW6393455.1"/>
    <property type="molecule type" value="Genomic_DNA"/>
</dbReference>
<evidence type="ECO:0000256" key="1">
    <source>
        <dbReference type="ARBA" id="ARBA00022801"/>
    </source>
</evidence>
<dbReference type="Pfam" id="PF00300">
    <property type="entry name" value="His_Phos_1"/>
    <property type="match status" value="1"/>
</dbReference>
<evidence type="ECO:0000313" key="2">
    <source>
        <dbReference type="EMBL" id="MBW6393455.1"/>
    </source>
</evidence>
<sequence>MDIFLLRHAETESNRAGSLASGSEDALTEYGHRQAQAIVDGLMELEIEAILCSPYARALDTVEPFAQAASLPVVAHPCLAEGQLVLDNAISYEDPIYMPHSSGHLHPKENEQAGAFLRRALEAKELIFAQPVSKILVVTHGHMIRELLNIFLALPVKTRFPHDNCGLSLVSVGKINTVGFLNRAMSSNQYIHRKP</sequence>
<dbReference type="InterPro" id="IPR029033">
    <property type="entry name" value="His_PPase_superfam"/>
</dbReference>
<organism evidence="2 3">
    <name type="scientific">Billgrantia antri</name>
    <dbReference type="NCBI Taxonomy" id="2846777"/>
    <lineage>
        <taxon>Bacteria</taxon>
        <taxon>Pseudomonadati</taxon>
        <taxon>Pseudomonadota</taxon>
        <taxon>Gammaproteobacteria</taxon>
        <taxon>Oceanospirillales</taxon>
        <taxon>Halomonadaceae</taxon>
        <taxon>Billgrantia</taxon>
    </lineage>
</organism>